<feature type="domain" description="Phospholipase/carboxylesterase/thioesterase" evidence="3">
    <location>
        <begin position="17"/>
        <end position="218"/>
    </location>
</feature>
<proteinExistence type="inferred from homology"/>
<dbReference type="InterPro" id="IPR050565">
    <property type="entry name" value="LYPA1-2/EST-like"/>
</dbReference>
<dbReference type="RefSeq" id="WP_115123829.1">
    <property type="nucleotide sequence ID" value="NZ_QRAO01000003.1"/>
</dbReference>
<accession>A0A370QAL0</accession>
<evidence type="ECO:0000256" key="2">
    <source>
        <dbReference type="ARBA" id="ARBA00022801"/>
    </source>
</evidence>
<dbReference type="SUPFAM" id="SSF53474">
    <property type="entry name" value="alpha/beta-Hydrolases"/>
    <property type="match status" value="1"/>
</dbReference>
<gene>
    <name evidence="4" type="ORF">C8D94_103230</name>
</gene>
<dbReference type="Gene3D" id="3.40.50.1820">
    <property type="entry name" value="alpha/beta hydrolase"/>
    <property type="match status" value="1"/>
</dbReference>
<reference evidence="4 5" key="1">
    <citation type="submission" date="2018-07" db="EMBL/GenBank/DDBJ databases">
        <title>Genomic Encyclopedia of Type Strains, Phase IV (KMG-IV): sequencing the most valuable type-strain genomes for metagenomic binning, comparative biology and taxonomic classification.</title>
        <authorList>
            <person name="Goeker M."/>
        </authorList>
    </citation>
    <scope>NUCLEOTIDE SEQUENCE [LARGE SCALE GENOMIC DNA]</scope>
    <source>
        <strain evidence="4 5">DSM 101478</strain>
    </source>
</reference>
<evidence type="ECO:0000313" key="5">
    <source>
        <dbReference type="Proteomes" id="UP000255317"/>
    </source>
</evidence>
<dbReference type="GO" id="GO:0016787">
    <property type="term" value="F:hydrolase activity"/>
    <property type="evidence" value="ECO:0007669"/>
    <property type="project" value="UniProtKB-KW"/>
</dbReference>
<keyword evidence="5" id="KW-1185">Reference proteome</keyword>
<dbReference type="InterPro" id="IPR003140">
    <property type="entry name" value="PLipase/COase/thioEstase"/>
</dbReference>
<dbReference type="PANTHER" id="PTHR10655:SF17">
    <property type="entry name" value="LYSOPHOSPHOLIPASE-LIKE PROTEIN 1"/>
    <property type="match status" value="1"/>
</dbReference>
<dbReference type="EMBL" id="QRAO01000003">
    <property type="protein sequence ID" value="RDK85405.1"/>
    <property type="molecule type" value="Genomic_DNA"/>
</dbReference>
<keyword evidence="2" id="KW-0378">Hydrolase</keyword>
<organism evidence="4 5">
    <name type="scientific">Marinirhabdus gelatinilytica</name>
    <dbReference type="NCBI Taxonomy" id="1703343"/>
    <lineage>
        <taxon>Bacteria</taxon>
        <taxon>Pseudomonadati</taxon>
        <taxon>Bacteroidota</taxon>
        <taxon>Flavobacteriia</taxon>
        <taxon>Flavobacteriales</taxon>
        <taxon>Flavobacteriaceae</taxon>
    </lineage>
</organism>
<sequence>MEKQTLSLEHNIQFADSASEKSPVIIMLHGFGSDENDLFSFAPELPSHYTIISLKAPIPMQPYGNAWYNIYFDDANGKFSDDEQAIASRELVVKCIDEIIEKYKVSEENVTLLGFSQGTILSFSIALSYPEKVQRVVGLSGYVNEGILKKGYENNDFSNLKIYSSHGSVDQVIPVSWAQKTKPFLEKLNIPCKYSEFPVGHGVAPQNFYEFKEWLETTEGSNNKK</sequence>
<evidence type="ECO:0000259" key="3">
    <source>
        <dbReference type="Pfam" id="PF02230"/>
    </source>
</evidence>
<dbReference type="OrthoDB" id="9795555at2"/>
<dbReference type="Proteomes" id="UP000255317">
    <property type="component" value="Unassembled WGS sequence"/>
</dbReference>
<dbReference type="PANTHER" id="PTHR10655">
    <property type="entry name" value="LYSOPHOSPHOLIPASE-RELATED"/>
    <property type="match status" value="1"/>
</dbReference>
<comment type="similarity">
    <text evidence="1">Belongs to the AB hydrolase superfamily. AB hydrolase 2 family.</text>
</comment>
<protein>
    <submittedName>
        <fullName evidence="4">Phospholipase/carboxylesterase</fullName>
    </submittedName>
</protein>
<evidence type="ECO:0000256" key="1">
    <source>
        <dbReference type="ARBA" id="ARBA00006499"/>
    </source>
</evidence>
<dbReference type="InterPro" id="IPR029058">
    <property type="entry name" value="AB_hydrolase_fold"/>
</dbReference>
<evidence type="ECO:0000313" key="4">
    <source>
        <dbReference type="EMBL" id="RDK85405.1"/>
    </source>
</evidence>
<dbReference type="Pfam" id="PF02230">
    <property type="entry name" value="Abhydrolase_2"/>
    <property type="match status" value="1"/>
</dbReference>
<comment type="caution">
    <text evidence="4">The sequence shown here is derived from an EMBL/GenBank/DDBJ whole genome shotgun (WGS) entry which is preliminary data.</text>
</comment>
<dbReference type="AlphaFoldDB" id="A0A370QAL0"/>
<name>A0A370QAL0_9FLAO</name>